<feature type="non-terminal residue" evidence="1">
    <location>
        <position position="152"/>
    </location>
</feature>
<reference evidence="1" key="1">
    <citation type="submission" date="2014-07" db="EMBL/GenBank/DDBJ databases">
        <title>Identification of a novel salt tolerance gene in wild soybean by whole-genome sequencing.</title>
        <authorList>
            <person name="Lam H.-M."/>
            <person name="Qi X."/>
            <person name="Li M.-W."/>
            <person name="Liu X."/>
            <person name="Xie M."/>
            <person name="Ni M."/>
            <person name="Xu X."/>
        </authorList>
    </citation>
    <scope>NUCLEOTIDE SEQUENCE [LARGE SCALE GENOMIC DNA]</scope>
    <source>
        <tissue evidence="1">Root</tissue>
    </source>
</reference>
<evidence type="ECO:0000313" key="1">
    <source>
        <dbReference type="EMBL" id="KHN47264.1"/>
    </source>
</evidence>
<gene>
    <name evidence="1" type="ORF">glysoja_044772</name>
</gene>
<dbReference type="Proteomes" id="UP000053555">
    <property type="component" value="Unassembled WGS sequence"/>
</dbReference>
<dbReference type="EMBL" id="KN640858">
    <property type="protein sequence ID" value="KHN47264.1"/>
    <property type="molecule type" value="Genomic_DNA"/>
</dbReference>
<organism evidence="1">
    <name type="scientific">Glycine soja</name>
    <name type="common">Wild soybean</name>
    <dbReference type="NCBI Taxonomy" id="3848"/>
    <lineage>
        <taxon>Eukaryota</taxon>
        <taxon>Viridiplantae</taxon>
        <taxon>Streptophyta</taxon>
        <taxon>Embryophyta</taxon>
        <taxon>Tracheophyta</taxon>
        <taxon>Spermatophyta</taxon>
        <taxon>Magnoliopsida</taxon>
        <taxon>eudicotyledons</taxon>
        <taxon>Gunneridae</taxon>
        <taxon>Pentapetalae</taxon>
        <taxon>rosids</taxon>
        <taxon>fabids</taxon>
        <taxon>Fabales</taxon>
        <taxon>Fabaceae</taxon>
        <taxon>Papilionoideae</taxon>
        <taxon>50 kb inversion clade</taxon>
        <taxon>NPAAA clade</taxon>
        <taxon>indigoferoid/millettioid clade</taxon>
        <taxon>Phaseoleae</taxon>
        <taxon>Glycine</taxon>
        <taxon>Glycine subgen. Soja</taxon>
    </lineage>
</organism>
<dbReference type="AlphaFoldDB" id="A0A0B2SS00"/>
<accession>A0A0B2SS00</accession>
<sequence length="152" mass="17985">SQHVLHRDYSDHCPILLKTDMVDWGPRPFRVMDYWLKNNQYQALVKQVWCGDQQPGWGSIVLKNKLKNLKSSLKKWSFENGDINKNKVEQLKQQLHQFDTLAQDRTLGEDEVKTMKSIQQELWEVSLAHESILRQKSRIKWLKEGDSNTAFF</sequence>
<protein>
    <submittedName>
        <fullName evidence="1">Uncharacterized protein</fullName>
    </submittedName>
</protein>
<name>A0A0B2SS00_GLYSO</name>
<feature type="non-terminal residue" evidence="1">
    <location>
        <position position="1"/>
    </location>
</feature>
<proteinExistence type="predicted"/>